<dbReference type="PANTHER" id="PTHR31297:SF41">
    <property type="entry name" value="ENDOGLUCANASE, PUTATIVE (AFU_ORTHOLOGUE AFUA_5G01830)-RELATED"/>
    <property type="match status" value="1"/>
</dbReference>
<comment type="caution">
    <text evidence="9">The sequence shown here is derived from an EMBL/GenBank/DDBJ whole genome shotgun (WGS) entry which is preliminary data.</text>
</comment>
<dbReference type="GO" id="GO:0009986">
    <property type="term" value="C:cell surface"/>
    <property type="evidence" value="ECO:0007669"/>
    <property type="project" value="TreeGrafter"/>
</dbReference>
<proteinExistence type="inferred from homology"/>
<dbReference type="AlphaFoldDB" id="A0A2P7AY83"/>
<keyword evidence="3" id="KW-0136">Cellulose degradation</keyword>
<evidence type="ECO:0000256" key="4">
    <source>
        <dbReference type="ARBA" id="ARBA00023277"/>
    </source>
</evidence>
<keyword evidence="10" id="KW-1185">Reference proteome</keyword>
<keyword evidence="4" id="KW-0119">Carbohydrate metabolism</keyword>
<dbReference type="InterPro" id="IPR001547">
    <property type="entry name" value="Glyco_hydro_5"/>
</dbReference>
<feature type="domain" description="Glycoside hydrolase family 5" evidence="8">
    <location>
        <begin position="89"/>
        <end position="417"/>
    </location>
</feature>
<evidence type="ECO:0000256" key="6">
    <source>
        <dbReference type="ARBA" id="ARBA00023326"/>
    </source>
</evidence>
<keyword evidence="5 7" id="KW-0326">Glycosidase</keyword>
<dbReference type="GO" id="GO:0030245">
    <property type="term" value="P:cellulose catabolic process"/>
    <property type="evidence" value="ECO:0007669"/>
    <property type="project" value="UniProtKB-KW"/>
</dbReference>
<dbReference type="PANTHER" id="PTHR31297">
    <property type="entry name" value="GLUCAN ENDO-1,6-BETA-GLUCOSIDASE B"/>
    <property type="match status" value="1"/>
</dbReference>
<dbReference type="Gene3D" id="3.20.20.80">
    <property type="entry name" value="Glycosidases"/>
    <property type="match status" value="1"/>
</dbReference>
<sequence>MENCFRSWSFPFAGLAGILSRPKTARTRKELILPLLRALLCFGQLLACSVADAATAFTMKQGLNLDLWTTWPGPERWDEDAVLAKFPEWRQDTSIDNLKDIRAAGFDFVRMPIDPAIFLEDASGKRVTRLIAATIETVDMIHEAGLKVIVDFHSIPSDVRKVGTNQVLADNDLFARYLDAVARVGTALSTTDPATTAFEPFNEPVIDCDPTLFPKWPSLLKRLHAAARKAAPNHTLVLSGSCWSSAYGLAKIDPALIADENVIWTFHSYEPYILTHQGADWTGDSMSYVEGLPYPPDLMGEEAFDERLAAVRKTIETNAPEERREELLTGFNEMAGGVMSYKQVLTMLNEPFDNAEAWGKKHNIPPERIFLGEFGMIRQEYRKEFRMPSPWRATYLKDMTDAAQQRGFPWSVWSWGGAFGITLDDDKRILDPVILKGLGLKPQ</sequence>
<dbReference type="InterPro" id="IPR017853">
    <property type="entry name" value="GH"/>
</dbReference>
<dbReference type="SUPFAM" id="SSF51445">
    <property type="entry name" value="(Trans)glycosidases"/>
    <property type="match status" value="1"/>
</dbReference>
<accession>A0A2P7AY83</accession>
<gene>
    <name evidence="9" type="ORF">CU103_26440</name>
</gene>
<evidence type="ECO:0000313" key="9">
    <source>
        <dbReference type="EMBL" id="PSH59180.1"/>
    </source>
</evidence>
<dbReference type="EMBL" id="PGGM01000016">
    <property type="protein sequence ID" value="PSH59180.1"/>
    <property type="molecule type" value="Genomic_DNA"/>
</dbReference>
<dbReference type="Pfam" id="PF00150">
    <property type="entry name" value="Cellulase"/>
    <property type="match status" value="1"/>
</dbReference>
<dbReference type="GO" id="GO:0008422">
    <property type="term" value="F:beta-glucosidase activity"/>
    <property type="evidence" value="ECO:0007669"/>
    <property type="project" value="TreeGrafter"/>
</dbReference>
<evidence type="ECO:0000256" key="7">
    <source>
        <dbReference type="RuleBase" id="RU361153"/>
    </source>
</evidence>
<reference evidence="10" key="1">
    <citation type="submission" date="2017-11" db="EMBL/GenBank/DDBJ databases">
        <authorList>
            <person name="Kuznetsova I."/>
            <person name="Sazanova A."/>
            <person name="Chirak E."/>
            <person name="Safronova V."/>
            <person name="Willems A."/>
        </authorList>
    </citation>
    <scope>NUCLEOTIDE SEQUENCE [LARGE SCALE GENOMIC DNA]</scope>
    <source>
        <strain evidence="10">CCBAU 03422</strain>
    </source>
</reference>
<protein>
    <submittedName>
        <fullName evidence="9">Glycosyl hydrolase</fullName>
    </submittedName>
</protein>
<dbReference type="GO" id="GO:0005576">
    <property type="term" value="C:extracellular region"/>
    <property type="evidence" value="ECO:0007669"/>
    <property type="project" value="TreeGrafter"/>
</dbReference>
<evidence type="ECO:0000259" key="8">
    <source>
        <dbReference type="Pfam" id="PF00150"/>
    </source>
</evidence>
<evidence type="ECO:0000256" key="3">
    <source>
        <dbReference type="ARBA" id="ARBA00023001"/>
    </source>
</evidence>
<dbReference type="InterPro" id="IPR050386">
    <property type="entry name" value="Glycosyl_hydrolase_5"/>
</dbReference>
<comment type="similarity">
    <text evidence="1 7">Belongs to the glycosyl hydrolase 5 (cellulase A) family.</text>
</comment>
<evidence type="ECO:0000313" key="10">
    <source>
        <dbReference type="Proteomes" id="UP000241764"/>
    </source>
</evidence>
<dbReference type="Proteomes" id="UP000241764">
    <property type="component" value="Unassembled WGS sequence"/>
</dbReference>
<keyword evidence="6" id="KW-0624">Polysaccharide degradation</keyword>
<evidence type="ECO:0000256" key="1">
    <source>
        <dbReference type="ARBA" id="ARBA00005641"/>
    </source>
</evidence>
<organism evidence="9 10">
    <name type="scientific">Phyllobacterium sophorae</name>
    <dbReference type="NCBI Taxonomy" id="1520277"/>
    <lineage>
        <taxon>Bacteria</taxon>
        <taxon>Pseudomonadati</taxon>
        <taxon>Pseudomonadota</taxon>
        <taxon>Alphaproteobacteria</taxon>
        <taxon>Hyphomicrobiales</taxon>
        <taxon>Phyllobacteriaceae</taxon>
        <taxon>Phyllobacterium</taxon>
    </lineage>
</organism>
<name>A0A2P7AY83_9HYPH</name>
<dbReference type="OrthoDB" id="9800955at2"/>
<keyword evidence="2 7" id="KW-0378">Hydrolase</keyword>
<evidence type="ECO:0000256" key="5">
    <source>
        <dbReference type="ARBA" id="ARBA00023295"/>
    </source>
</evidence>
<evidence type="ECO:0000256" key="2">
    <source>
        <dbReference type="ARBA" id="ARBA00022801"/>
    </source>
</evidence>